<protein>
    <submittedName>
        <fullName evidence="1">Uncharacterized protein</fullName>
    </submittedName>
</protein>
<evidence type="ECO:0000313" key="2">
    <source>
        <dbReference type="Proteomes" id="UP001054945"/>
    </source>
</evidence>
<dbReference type="AlphaFoldDB" id="A0AAV4Y689"/>
<accession>A0AAV4Y689</accession>
<keyword evidence="2" id="KW-1185">Reference proteome</keyword>
<comment type="caution">
    <text evidence="1">The sequence shown here is derived from an EMBL/GenBank/DDBJ whole genome shotgun (WGS) entry which is preliminary data.</text>
</comment>
<organism evidence="1 2">
    <name type="scientific">Caerostris extrusa</name>
    <name type="common">Bark spider</name>
    <name type="synonym">Caerostris bankana</name>
    <dbReference type="NCBI Taxonomy" id="172846"/>
    <lineage>
        <taxon>Eukaryota</taxon>
        <taxon>Metazoa</taxon>
        <taxon>Ecdysozoa</taxon>
        <taxon>Arthropoda</taxon>
        <taxon>Chelicerata</taxon>
        <taxon>Arachnida</taxon>
        <taxon>Araneae</taxon>
        <taxon>Araneomorphae</taxon>
        <taxon>Entelegynae</taxon>
        <taxon>Araneoidea</taxon>
        <taxon>Araneidae</taxon>
        <taxon>Caerostris</taxon>
    </lineage>
</organism>
<proteinExistence type="predicted"/>
<gene>
    <name evidence="1" type="ORF">CEXT_333111</name>
</gene>
<reference evidence="1 2" key="1">
    <citation type="submission" date="2021-06" db="EMBL/GenBank/DDBJ databases">
        <title>Caerostris extrusa draft genome.</title>
        <authorList>
            <person name="Kono N."/>
            <person name="Arakawa K."/>
        </authorList>
    </citation>
    <scope>NUCLEOTIDE SEQUENCE [LARGE SCALE GENOMIC DNA]</scope>
</reference>
<dbReference type="EMBL" id="BPLR01018742">
    <property type="protein sequence ID" value="GIZ01961.1"/>
    <property type="molecule type" value="Genomic_DNA"/>
</dbReference>
<dbReference type="Proteomes" id="UP001054945">
    <property type="component" value="Unassembled WGS sequence"/>
</dbReference>
<sequence>MSKRFESGACKRKKKKLQEYEAKKPTPITAYMHVPTSTTQLEAMQHVELKGIAIRNRSSRGYFHRTGVIDVFRAPYPLNLRRISVVVSHLEWCNRSVMASRSDFPCDTPSTILRPDVNKRLPKYFPASIMSGKAYRRKLLKKKKPISTLNRQTRQKVWISIPNFILIIPYVQVAVCDRLSP</sequence>
<evidence type="ECO:0000313" key="1">
    <source>
        <dbReference type="EMBL" id="GIZ01961.1"/>
    </source>
</evidence>
<name>A0AAV4Y689_CAEEX</name>